<comment type="caution">
    <text evidence="2">The sequence shown here is derived from an EMBL/GenBank/DDBJ whole genome shotgun (WGS) entry which is preliminary data.</text>
</comment>
<gene>
    <name evidence="2" type="ORF">JIN84_13290</name>
</gene>
<organism evidence="2 3">
    <name type="scientific">Luteolibacter yonseiensis</name>
    <dbReference type="NCBI Taxonomy" id="1144680"/>
    <lineage>
        <taxon>Bacteria</taxon>
        <taxon>Pseudomonadati</taxon>
        <taxon>Verrucomicrobiota</taxon>
        <taxon>Verrucomicrobiia</taxon>
        <taxon>Verrucomicrobiales</taxon>
        <taxon>Verrucomicrobiaceae</taxon>
        <taxon>Luteolibacter</taxon>
    </lineage>
</organism>
<evidence type="ECO:0000313" key="3">
    <source>
        <dbReference type="Proteomes" id="UP000600139"/>
    </source>
</evidence>
<dbReference type="EMBL" id="JAENIK010000011">
    <property type="protein sequence ID" value="MBK1816594.1"/>
    <property type="molecule type" value="Genomic_DNA"/>
</dbReference>
<accession>A0A934VCK7</accession>
<sequence length="309" mass="33318">MRIPIPVVILLVITVCGGVWWKNTRHMDFMTPPSAAKLEEVRLRVEAELPPEEIAAVVPPVVVKEPEPPPPPPEPPKPEIDLGDLATPPILQQYGERVPQGTEHLIELANALEEKGDFPRALLAWERVIDLARPDAAQAAGAISSIRRLRPTLPEWNTTPEAMIPIILYASTGKTNVKTLTPVLTGIAHDLEAASSGIVKVKAVVNAGKTSKSGKGPAPVALWLAGSVKKPSSTEVLSFTAKSPETLRAEILKTAFLLIQSQLVRTTAYTPIAALAEGEDPQSALNFRVTRLCWSEFAAGLNLPPKKQP</sequence>
<keyword evidence="3" id="KW-1185">Reference proteome</keyword>
<dbReference type="AlphaFoldDB" id="A0A934VCK7"/>
<evidence type="ECO:0000313" key="2">
    <source>
        <dbReference type="EMBL" id="MBK1816594.1"/>
    </source>
</evidence>
<evidence type="ECO:0008006" key="4">
    <source>
        <dbReference type="Google" id="ProtNLM"/>
    </source>
</evidence>
<reference evidence="2" key="1">
    <citation type="submission" date="2021-01" db="EMBL/GenBank/DDBJ databases">
        <title>Modified the classification status of verrucomicrobia.</title>
        <authorList>
            <person name="Feng X."/>
        </authorList>
    </citation>
    <scope>NUCLEOTIDE SEQUENCE</scope>
    <source>
        <strain evidence="2">JCM 18052</strain>
    </source>
</reference>
<dbReference type="Proteomes" id="UP000600139">
    <property type="component" value="Unassembled WGS sequence"/>
</dbReference>
<dbReference type="RefSeq" id="WP_200351527.1">
    <property type="nucleotide sequence ID" value="NZ_BAABHZ010000006.1"/>
</dbReference>
<feature type="region of interest" description="Disordered" evidence="1">
    <location>
        <begin position="61"/>
        <end position="84"/>
    </location>
</feature>
<evidence type="ECO:0000256" key="1">
    <source>
        <dbReference type="SAM" id="MobiDB-lite"/>
    </source>
</evidence>
<proteinExistence type="predicted"/>
<protein>
    <recommendedName>
        <fullName evidence="4">Tetratricopeptide repeat protein</fullName>
    </recommendedName>
</protein>
<name>A0A934VCK7_9BACT</name>